<dbReference type="PANTHER" id="PTHR43451">
    <property type="entry name" value="ACETYLTRANSFERASE (GNAT) FAMILY PROTEIN"/>
    <property type="match status" value="1"/>
</dbReference>
<dbReference type="EMBL" id="BKAL01000005">
    <property type="protein sequence ID" value="GEP69040.1"/>
    <property type="molecule type" value="Genomic_DNA"/>
</dbReference>
<dbReference type="Proteomes" id="UP000321798">
    <property type="component" value="Unassembled WGS sequence"/>
</dbReference>
<dbReference type="Pfam" id="PF13673">
    <property type="entry name" value="Acetyltransf_10"/>
    <property type="match status" value="1"/>
</dbReference>
<evidence type="ECO:0000313" key="3">
    <source>
        <dbReference type="Proteomes" id="UP000321798"/>
    </source>
</evidence>
<proteinExistence type="predicted"/>
<evidence type="ECO:0000259" key="1">
    <source>
        <dbReference type="PROSITE" id="PS51186"/>
    </source>
</evidence>
<comment type="caution">
    <text evidence="2">The sequence shown here is derived from an EMBL/GenBank/DDBJ whole genome shotgun (WGS) entry which is preliminary data.</text>
</comment>
<evidence type="ECO:0000313" key="2">
    <source>
        <dbReference type="EMBL" id="GEP69040.1"/>
    </source>
</evidence>
<dbReference type="InterPro" id="IPR052564">
    <property type="entry name" value="N-acetyltrans/Recomb-assoc"/>
</dbReference>
<keyword evidence="2" id="KW-0808">Transferase</keyword>
<name>A0A512PCW0_9CELL</name>
<keyword evidence="3" id="KW-1185">Reference proteome</keyword>
<dbReference type="Gene3D" id="3.40.630.30">
    <property type="match status" value="1"/>
</dbReference>
<gene>
    <name evidence="2" type="ORF">CSO01_17550</name>
</gene>
<dbReference type="PROSITE" id="PS51186">
    <property type="entry name" value="GNAT"/>
    <property type="match status" value="1"/>
</dbReference>
<reference evidence="2 3" key="1">
    <citation type="submission" date="2019-07" db="EMBL/GenBank/DDBJ databases">
        <title>Whole genome shotgun sequence of Cellulomonas soli NBRC 109434.</title>
        <authorList>
            <person name="Hosoyama A."/>
            <person name="Uohara A."/>
            <person name="Ohji S."/>
            <person name="Ichikawa N."/>
        </authorList>
    </citation>
    <scope>NUCLEOTIDE SEQUENCE [LARGE SCALE GENOMIC DNA]</scope>
    <source>
        <strain evidence="2 3">NBRC 109434</strain>
    </source>
</reference>
<dbReference type="GO" id="GO:0016747">
    <property type="term" value="F:acyltransferase activity, transferring groups other than amino-acyl groups"/>
    <property type="evidence" value="ECO:0007669"/>
    <property type="project" value="InterPro"/>
</dbReference>
<dbReference type="AlphaFoldDB" id="A0A512PCW0"/>
<sequence>MGSTGGSTVTLRRYGSPGDAAATFAVFQAAVRQTAATVYAPEQVEAWAGPPDVDLTGWDARRREAFTVVAQDGEGVVGFTDLVGDGLVDMLFVHPRVGGQGVARALVTAITDEARARGLPGLRTFASRSARPALERLGFVVVAERPDNAVRGVVVPNCEMRRLLQEDGRRSGRESAGG</sequence>
<dbReference type="CDD" id="cd04301">
    <property type="entry name" value="NAT_SF"/>
    <property type="match status" value="1"/>
</dbReference>
<dbReference type="InterPro" id="IPR016181">
    <property type="entry name" value="Acyl_CoA_acyltransferase"/>
</dbReference>
<protein>
    <submittedName>
        <fullName evidence="2">Acetyltransferase</fullName>
    </submittedName>
</protein>
<dbReference type="SUPFAM" id="SSF55729">
    <property type="entry name" value="Acyl-CoA N-acyltransferases (Nat)"/>
    <property type="match status" value="1"/>
</dbReference>
<accession>A0A512PCW0</accession>
<dbReference type="PANTHER" id="PTHR43451:SF1">
    <property type="entry name" value="ACETYLTRANSFERASE"/>
    <property type="match status" value="1"/>
</dbReference>
<dbReference type="InterPro" id="IPR000182">
    <property type="entry name" value="GNAT_dom"/>
</dbReference>
<dbReference type="OrthoDB" id="9812192at2"/>
<dbReference type="RefSeq" id="WP_146952805.1">
    <property type="nucleotide sequence ID" value="NZ_BAABBJ010000003.1"/>
</dbReference>
<organism evidence="2 3">
    <name type="scientific">Cellulomonas soli</name>
    <dbReference type="NCBI Taxonomy" id="931535"/>
    <lineage>
        <taxon>Bacteria</taxon>
        <taxon>Bacillati</taxon>
        <taxon>Actinomycetota</taxon>
        <taxon>Actinomycetes</taxon>
        <taxon>Micrococcales</taxon>
        <taxon>Cellulomonadaceae</taxon>
        <taxon>Cellulomonas</taxon>
    </lineage>
</organism>
<feature type="domain" description="N-acetyltransferase" evidence="1">
    <location>
        <begin position="9"/>
        <end position="165"/>
    </location>
</feature>